<feature type="domain" description="ABC transporter" evidence="8">
    <location>
        <begin position="1269"/>
        <end position="1502"/>
    </location>
</feature>
<keyword evidence="4" id="KW-0067">ATP-binding</keyword>
<evidence type="ECO:0000259" key="8">
    <source>
        <dbReference type="PROSITE" id="PS50893"/>
    </source>
</evidence>
<evidence type="ECO:0000256" key="4">
    <source>
        <dbReference type="ARBA" id="ARBA00022840"/>
    </source>
</evidence>
<dbReference type="Pfam" id="PF12698">
    <property type="entry name" value="ABC2_membrane_3"/>
    <property type="match status" value="2"/>
</dbReference>
<dbReference type="KEGG" id="lww:102748372"/>
<dbReference type="CDD" id="cd03263">
    <property type="entry name" value="ABC_subfamily_A"/>
    <property type="match status" value="2"/>
</dbReference>
<proteinExistence type="predicted"/>
<dbReference type="Pfam" id="PF23321">
    <property type="entry name" value="R1_ABCA1"/>
    <property type="match status" value="1"/>
</dbReference>
<feature type="transmembrane region" description="Helical" evidence="7">
    <location>
        <begin position="24"/>
        <end position="44"/>
    </location>
</feature>
<dbReference type="SMART" id="SM00382">
    <property type="entry name" value="AAA"/>
    <property type="match status" value="1"/>
</dbReference>
<dbReference type="InterPro" id="IPR003439">
    <property type="entry name" value="ABC_transporter-like_ATP-bd"/>
</dbReference>
<dbReference type="PROSITE" id="PS50893">
    <property type="entry name" value="ABC_TRANSPORTER_2"/>
    <property type="match status" value="2"/>
</dbReference>
<evidence type="ECO:0000313" key="9">
    <source>
        <dbReference type="Proteomes" id="UP000245341"/>
    </source>
</evidence>
<dbReference type="GO" id="GO:0016020">
    <property type="term" value="C:membrane"/>
    <property type="evidence" value="ECO:0007669"/>
    <property type="project" value="UniProtKB-SubCell"/>
</dbReference>
<gene>
    <name evidence="10" type="primary">LOC102748372</name>
</gene>
<sequence length="1595" mass="184038">MDLLTFNQFAVLLWKNFTLKRRQFFTLTLEVLTALVFPVMILLFRTHIAIKVVGPYNYTSQPINTLPSFIKNPEEWELIYVPSDIDVVQEITENVKRYLNINVKVRGFASEMELETYIKYDYGSSKVLAAIIFDCNFKSSSDPLPLQVKYHLRFVKIQRSLMWPDRLGWKTSLLFPIYPSVGPRNADFNDGGSPGYIREGFLAVQHALDKAIMLYHESSASQKLFDSISIFTQRFPYPAYSHDGLIWIISSFLPLMFILMFSPTVLSIMRSVVWEREKRLKEYQLIIGLKNWIIWAAYFFTFFFFYMIIISMICVLFSIFSEPIFRFSDGSFIFVFLMCYAIASIFFAFMVSTFFNKEIGIRWDNIWTPVNLEDNLMFGYILLMLLLDAFLYGLVTWYIETVFPGQYGMPQPWYFFLMRSYWFGEPKIRKKEEMKSCGETLNKYFEAEPTSLVADIQIKHLHKVFVSKLSFFYVFCLLVGCYPPTRGEVYIHGFDISKNIIEIRKNLGFCPQHDMLFNDLTLSEHLFFYSVVKRIYQNMYSTEIDHMLSTFNLLEKRDTFSKSLSGGMKRKLAIIIALIGDSQVVILDEPSSGMDPVSRRATWDLLQQYKQDRTILLTTHYMDEADFLGDRIAIMVKGTLQCCGSSVFLKQIYGAGYHIVMEKESHCDVEKISAIIHSHIPDATVENFTGAELLFILPKEYTQRFEALINDLENKQKELGIASFGVSITTMEEVFIKVNNLADSQMDIQDTHSPSLKGQKMRQDMKWNMNMPRYHERAVFSRLNEIATIKFNTGFSLYCQQFHSMFIKRALFTWRNWKLMLLQISVILVFTSYLLRTAHSHLDLPMRELDLSQYGQTIVPYSISGNSDLTLNFINNLKIFLKRKNQELWEVQGKVTKHIMENKEFRDFSITALSIEVENNKTVFTVLFNNEAYHSAATSLAVLDNVLFMSLSGPNASIKVSNKPQPLPLYDHNVMPTNGLQIVISLAFGMAVVVGSFCLQTVTERTTRAKHIQFVSGVSVLTYWLSAFLWDLIYFSILCCLLLGVFQYCRLDAFVADYNFLDTMMIFMLYGWSAVPLMYLGSFLFSSITAAYIKLTLFNYFSTIFSISIYVIRQHYGLDFPHYTRTFIDSILVMLPSYNFAMCISKFSDNYEVKKLCARQFPSISVNCNKTSVENSVYNFGTHGIAKFLIALAVLGLFYLLLLLCLETTSWSLQNFLSHKILSNVHNLLIKGRKSTVSCQTIKDYEDEDIKNEENRALTLPPKLRNTPLILKQLTKVYYKCPVVKAVRNISLVVQKSECFGLLGLNGAGKTTTFKILTGEETTTSGAVLIDGFNITKNIRKIRSRIGYCPQDDPMLNHMTGQEMLMMYARLQGVPEPDIYKYVETFLYAMHLETNADEFVHIYSEGNRRRLNTAIALMGKSSLVFLDEPSTGLDPVARRLLWDTITWMCRRGKAIVITSHSMEECEALCTRLAIMVKGRFKCLGSPQHLKNKFGNAYTLTAKIKFGNNEDKLEEFKEFMAATFPGNIIHQEHRGIISYYIPKKEICWGKVFSILEEAKVLFNLEDYSVSQITLEQVFLTIANIDKTESIQEIKVL</sequence>
<dbReference type="GO" id="GO:0140359">
    <property type="term" value="F:ABC-type transporter activity"/>
    <property type="evidence" value="ECO:0007669"/>
    <property type="project" value="InterPro"/>
</dbReference>
<dbReference type="FunFam" id="3.40.50.300:FF:000327">
    <property type="entry name" value="ATP-binding cassette sub-family A member 3"/>
    <property type="match status" value="1"/>
</dbReference>
<evidence type="ECO:0000256" key="2">
    <source>
        <dbReference type="ARBA" id="ARBA00022692"/>
    </source>
</evidence>
<evidence type="ECO:0000313" key="10">
    <source>
        <dbReference type="RefSeq" id="XP_030889428.1"/>
    </source>
</evidence>
<feature type="transmembrane region" description="Helical" evidence="7">
    <location>
        <begin position="1185"/>
        <end position="1206"/>
    </location>
</feature>
<dbReference type="InterPro" id="IPR003593">
    <property type="entry name" value="AAA+_ATPase"/>
</dbReference>
<keyword evidence="2 7" id="KW-0812">Transmembrane</keyword>
<dbReference type="GO" id="GO:0005319">
    <property type="term" value="F:lipid transporter activity"/>
    <property type="evidence" value="ECO:0007669"/>
    <property type="project" value="TreeGrafter"/>
</dbReference>
<dbReference type="GO" id="GO:0016887">
    <property type="term" value="F:ATP hydrolysis activity"/>
    <property type="evidence" value="ECO:0007669"/>
    <property type="project" value="InterPro"/>
</dbReference>
<evidence type="ECO:0000256" key="6">
    <source>
        <dbReference type="ARBA" id="ARBA00023136"/>
    </source>
</evidence>
<name>A0A7F8R9T5_LEPWE</name>
<comment type="subcellular location">
    <subcellularLocation>
        <location evidence="1">Membrane</location>
        <topology evidence="1">Multi-pass membrane protein</topology>
    </subcellularLocation>
</comment>
<organism evidence="9 10">
    <name type="scientific">Leptonychotes weddellii</name>
    <name type="common">Weddell seal</name>
    <name type="synonym">Otaria weddellii</name>
    <dbReference type="NCBI Taxonomy" id="9713"/>
    <lineage>
        <taxon>Eukaryota</taxon>
        <taxon>Metazoa</taxon>
        <taxon>Chordata</taxon>
        <taxon>Craniata</taxon>
        <taxon>Vertebrata</taxon>
        <taxon>Euteleostomi</taxon>
        <taxon>Mammalia</taxon>
        <taxon>Eutheria</taxon>
        <taxon>Laurasiatheria</taxon>
        <taxon>Carnivora</taxon>
        <taxon>Caniformia</taxon>
        <taxon>Pinnipedia</taxon>
        <taxon>Phocidae</taxon>
        <taxon>Monachinae</taxon>
        <taxon>Lobodontini</taxon>
        <taxon>Leptonychotes</taxon>
    </lineage>
</organism>
<keyword evidence="9" id="KW-1185">Reference proteome</keyword>
<feature type="transmembrane region" description="Helical" evidence="7">
    <location>
        <begin position="1020"/>
        <end position="1046"/>
    </location>
</feature>
<dbReference type="PANTHER" id="PTHR19229">
    <property type="entry name" value="ATP-BINDING CASSETTE TRANSPORTER SUBFAMILY A ABCA"/>
    <property type="match status" value="1"/>
</dbReference>
<feature type="transmembrane region" description="Helical" evidence="7">
    <location>
        <begin position="332"/>
        <end position="355"/>
    </location>
</feature>
<feature type="transmembrane region" description="Helical" evidence="7">
    <location>
        <begin position="1066"/>
        <end position="1085"/>
    </location>
</feature>
<evidence type="ECO:0000256" key="7">
    <source>
        <dbReference type="SAM" id="Phobius"/>
    </source>
</evidence>
<dbReference type="InterPro" id="IPR026082">
    <property type="entry name" value="ABCA"/>
</dbReference>
<keyword evidence="6 7" id="KW-0472">Membrane</keyword>
<feature type="transmembrane region" description="Helical" evidence="7">
    <location>
        <begin position="375"/>
        <end position="399"/>
    </location>
</feature>
<dbReference type="GO" id="GO:0005524">
    <property type="term" value="F:ATP binding"/>
    <property type="evidence" value="ECO:0007669"/>
    <property type="project" value="UniProtKB-KW"/>
</dbReference>
<dbReference type="Proteomes" id="UP000245341">
    <property type="component" value="Unplaced"/>
</dbReference>
<dbReference type="InterPro" id="IPR013525">
    <property type="entry name" value="ABC2_TM"/>
</dbReference>
<keyword evidence="3" id="KW-0547">Nucleotide-binding</keyword>
<feature type="transmembrane region" description="Helical" evidence="7">
    <location>
        <begin position="979"/>
        <end position="999"/>
    </location>
</feature>
<dbReference type="FunFam" id="3.40.50.300:FF:002275">
    <property type="entry name" value="ATP-binding cassette, subfamily A (ABC1), member 16"/>
    <property type="match status" value="1"/>
</dbReference>
<evidence type="ECO:0000256" key="5">
    <source>
        <dbReference type="ARBA" id="ARBA00022989"/>
    </source>
</evidence>
<dbReference type="InterPro" id="IPR027417">
    <property type="entry name" value="P-loop_NTPase"/>
</dbReference>
<feature type="transmembrane region" description="Helical" evidence="7">
    <location>
        <begin position="1097"/>
        <end position="1116"/>
    </location>
</feature>
<dbReference type="GeneID" id="102748372"/>
<dbReference type="Gene3D" id="3.40.50.300">
    <property type="entry name" value="P-loop containing nucleotide triphosphate hydrolases"/>
    <property type="match status" value="2"/>
</dbReference>
<protein>
    <submittedName>
        <fullName evidence="10">ATP-binding cassette sub-family A member 3-like</fullName>
    </submittedName>
</protein>
<dbReference type="InterPro" id="IPR056264">
    <property type="entry name" value="R2_ABCA1-4-like"/>
</dbReference>
<dbReference type="Pfam" id="PF00005">
    <property type="entry name" value="ABC_tran"/>
    <property type="match status" value="2"/>
</dbReference>
<feature type="transmembrane region" description="Helical" evidence="7">
    <location>
        <begin position="244"/>
        <end position="272"/>
    </location>
</feature>
<dbReference type="InterPro" id="IPR017871">
    <property type="entry name" value="ABC_transporter-like_CS"/>
</dbReference>
<keyword evidence="5 7" id="KW-1133">Transmembrane helix</keyword>
<dbReference type="RefSeq" id="XP_030889428.1">
    <property type="nucleotide sequence ID" value="XM_031033568.1"/>
</dbReference>
<reference evidence="10" key="1">
    <citation type="submission" date="2025-08" db="UniProtKB">
        <authorList>
            <consortium name="RefSeq"/>
        </authorList>
    </citation>
    <scope>IDENTIFICATION</scope>
    <source>
        <tissue evidence="10">Liver</tissue>
    </source>
</reference>
<evidence type="ECO:0000256" key="3">
    <source>
        <dbReference type="ARBA" id="ARBA00022741"/>
    </source>
</evidence>
<evidence type="ECO:0000256" key="1">
    <source>
        <dbReference type="ARBA" id="ARBA00004141"/>
    </source>
</evidence>
<feature type="domain" description="ABC transporter" evidence="8">
    <location>
        <begin position="428"/>
        <end position="662"/>
    </location>
</feature>
<dbReference type="PROSITE" id="PS00211">
    <property type="entry name" value="ABC_TRANSPORTER_1"/>
    <property type="match status" value="1"/>
</dbReference>
<dbReference type="SUPFAM" id="SSF52540">
    <property type="entry name" value="P-loop containing nucleoside triphosphate hydrolases"/>
    <property type="match status" value="2"/>
</dbReference>
<dbReference type="OrthoDB" id="6512918at2759"/>
<feature type="transmembrane region" description="Helical" evidence="7">
    <location>
        <begin position="292"/>
        <end position="320"/>
    </location>
</feature>
<accession>A0A7F8R9T5</accession>
<dbReference type="PANTHER" id="PTHR19229:SF101">
    <property type="entry name" value="ATP-BINDING CASSETTE, SUB-FAMILY A (ABC1), MEMBER 16"/>
    <property type="match status" value="1"/>
</dbReference>